<gene>
    <name evidence="9" type="ORF">SAMN05421867_11044</name>
</gene>
<dbReference type="InterPro" id="IPR058717">
    <property type="entry name" value="Phage_L5_Integrase_N"/>
</dbReference>
<dbReference type="PROSITE" id="PS51898">
    <property type="entry name" value="TYR_RECOMBINASE"/>
    <property type="match status" value="1"/>
</dbReference>
<dbReference type="Gene3D" id="1.10.150.130">
    <property type="match status" value="1"/>
</dbReference>
<keyword evidence="4" id="KW-0233">DNA recombination</keyword>
<comment type="similarity">
    <text evidence="1">Belongs to the 'phage' integrase family.</text>
</comment>
<dbReference type="InterPro" id="IPR050090">
    <property type="entry name" value="Tyrosine_recombinase_XerCD"/>
</dbReference>
<protein>
    <submittedName>
        <fullName evidence="9">Site-specific recombinase XerD</fullName>
    </submittedName>
</protein>
<keyword evidence="2" id="KW-0229">DNA integration</keyword>
<dbReference type="Pfam" id="PF14659">
    <property type="entry name" value="Phage_int_SAM_3"/>
    <property type="match status" value="1"/>
</dbReference>
<dbReference type="InterPro" id="IPR002104">
    <property type="entry name" value="Integrase_catalytic"/>
</dbReference>
<keyword evidence="3 5" id="KW-0238">DNA-binding</keyword>
<feature type="region of interest" description="Disordered" evidence="6">
    <location>
        <begin position="360"/>
        <end position="383"/>
    </location>
</feature>
<evidence type="ECO:0000313" key="9">
    <source>
        <dbReference type="EMBL" id="SFB21947.1"/>
    </source>
</evidence>
<evidence type="ECO:0000256" key="4">
    <source>
        <dbReference type="ARBA" id="ARBA00023172"/>
    </source>
</evidence>
<evidence type="ECO:0000313" key="10">
    <source>
        <dbReference type="Proteomes" id="UP000199012"/>
    </source>
</evidence>
<dbReference type="AlphaFoldDB" id="A0A1I0Z9B8"/>
<dbReference type="GO" id="GO:0003677">
    <property type="term" value="F:DNA binding"/>
    <property type="evidence" value="ECO:0007669"/>
    <property type="project" value="UniProtKB-UniRule"/>
</dbReference>
<dbReference type="Gene3D" id="1.10.443.10">
    <property type="entry name" value="Intergrase catalytic core"/>
    <property type="match status" value="1"/>
</dbReference>
<evidence type="ECO:0000256" key="5">
    <source>
        <dbReference type="PROSITE-ProRule" id="PRU01248"/>
    </source>
</evidence>
<dbReference type="GO" id="GO:0006310">
    <property type="term" value="P:DNA recombination"/>
    <property type="evidence" value="ECO:0007669"/>
    <property type="project" value="UniProtKB-KW"/>
</dbReference>
<dbReference type="GO" id="GO:0015074">
    <property type="term" value="P:DNA integration"/>
    <property type="evidence" value="ECO:0007669"/>
    <property type="project" value="UniProtKB-KW"/>
</dbReference>
<dbReference type="InterPro" id="IPR013762">
    <property type="entry name" value="Integrase-like_cat_sf"/>
</dbReference>
<evidence type="ECO:0000256" key="6">
    <source>
        <dbReference type="SAM" id="MobiDB-lite"/>
    </source>
</evidence>
<dbReference type="PANTHER" id="PTHR30349">
    <property type="entry name" value="PHAGE INTEGRASE-RELATED"/>
    <property type="match status" value="1"/>
</dbReference>
<organism evidence="9 10">
    <name type="scientific">Cellulomonas marina</name>
    <dbReference type="NCBI Taxonomy" id="988821"/>
    <lineage>
        <taxon>Bacteria</taxon>
        <taxon>Bacillati</taxon>
        <taxon>Actinomycetota</taxon>
        <taxon>Actinomycetes</taxon>
        <taxon>Micrococcales</taxon>
        <taxon>Cellulomonadaceae</taxon>
        <taxon>Cellulomonas</taxon>
    </lineage>
</organism>
<proteinExistence type="inferred from homology"/>
<dbReference type="InterPro" id="IPR044068">
    <property type="entry name" value="CB"/>
</dbReference>
<dbReference type="Pfam" id="PF00589">
    <property type="entry name" value="Phage_integrase"/>
    <property type="match status" value="1"/>
</dbReference>
<dbReference type="Pfam" id="PF26003">
    <property type="entry name" value="Integrase_N_phage"/>
    <property type="match status" value="1"/>
</dbReference>
<dbReference type="InterPro" id="IPR010998">
    <property type="entry name" value="Integrase_recombinase_N"/>
</dbReference>
<keyword evidence="10" id="KW-1185">Reference proteome</keyword>
<evidence type="ECO:0000256" key="3">
    <source>
        <dbReference type="ARBA" id="ARBA00023125"/>
    </source>
</evidence>
<name>A0A1I0Z9B8_9CELL</name>
<dbReference type="STRING" id="988821.SAMN05421867_11044"/>
<dbReference type="RefSeq" id="WP_203708822.1">
    <property type="nucleotide sequence ID" value="NZ_BONM01000011.1"/>
</dbReference>
<evidence type="ECO:0000259" key="8">
    <source>
        <dbReference type="PROSITE" id="PS51900"/>
    </source>
</evidence>
<dbReference type="InterPro" id="IPR011010">
    <property type="entry name" value="DNA_brk_join_enz"/>
</dbReference>
<dbReference type="Proteomes" id="UP000199012">
    <property type="component" value="Unassembled WGS sequence"/>
</dbReference>
<sequence>MAGNVKKRPDGMWRARYRDATGKERARHFARKTDAERWLAAQASSIARGDWVDPAKARVTVQEWSQVWLATKAHLRPRTREKYESALRVWVLPRWGRVALADITHADLVRWVADIQANRSPAHTRHTLIVMSQMLKLAVRDGRLSRNVADGVPKPRLTRPVQRFLSNEEVARLAAELPEPYDLLVVLLAFTGLRFGEAAGLQVGDVDLGRGRVTVNWSVTELARGGLHRDAPKTYRRRAVPIPAFLVDRLRAYVAGKPADAPLFTASKGGTLRNSNFRHYFFDPAVQRAGLAPLTPHNLRDTAASLAVASGANVKAVQRMLGHASASMTLDVYSGLFDAELDDVAERMTAAATEALGAWGRSSEDIEPAVPEASRKRHAPGGT</sequence>
<accession>A0A1I0Z9B8</accession>
<evidence type="ECO:0000256" key="2">
    <source>
        <dbReference type="ARBA" id="ARBA00022908"/>
    </source>
</evidence>
<dbReference type="EMBL" id="FOKA01000010">
    <property type="protein sequence ID" value="SFB21947.1"/>
    <property type="molecule type" value="Genomic_DNA"/>
</dbReference>
<dbReference type="CDD" id="cd01189">
    <property type="entry name" value="INT_ICEBs1_C_like"/>
    <property type="match status" value="1"/>
</dbReference>
<evidence type="ECO:0000259" key="7">
    <source>
        <dbReference type="PROSITE" id="PS51898"/>
    </source>
</evidence>
<evidence type="ECO:0000256" key="1">
    <source>
        <dbReference type="ARBA" id="ARBA00008857"/>
    </source>
</evidence>
<dbReference type="SUPFAM" id="SSF56349">
    <property type="entry name" value="DNA breaking-rejoining enzymes"/>
    <property type="match status" value="1"/>
</dbReference>
<reference evidence="9 10" key="1">
    <citation type="submission" date="2016-10" db="EMBL/GenBank/DDBJ databases">
        <authorList>
            <person name="de Groot N.N."/>
        </authorList>
    </citation>
    <scope>NUCLEOTIDE SEQUENCE [LARGE SCALE GENOMIC DNA]</scope>
    <source>
        <strain evidence="9 10">CGMCC 4.6945</strain>
    </source>
</reference>
<dbReference type="PROSITE" id="PS51900">
    <property type="entry name" value="CB"/>
    <property type="match status" value="1"/>
</dbReference>
<dbReference type="InterPro" id="IPR004107">
    <property type="entry name" value="Integrase_SAM-like_N"/>
</dbReference>
<feature type="domain" description="Core-binding (CB)" evidence="8">
    <location>
        <begin position="59"/>
        <end position="139"/>
    </location>
</feature>
<feature type="domain" description="Tyr recombinase" evidence="7">
    <location>
        <begin position="160"/>
        <end position="346"/>
    </location>
</feature>
<dbReference type="PANTHER" id="PTHR30349:SF64">
    <property type="entry name" value="PROPHAGE INTEGRASE INTD-RELATED"/>
    <property type="match status" value="1"/>
</dbReference>